<reference evidence="2 3" key="1">
    <citation type="journal article" date="2022" name="Nat. Microbiol.">
        <title>The microbiome of a bacterivorous marine choanoflagellate contains a resource-demanding obligate bacterial associate.</title>
        <authorList>
            <person name="Needham D.M."/>
            <person name="Poirier C."/>
            <person name="Bachy C."/>
            <person name="George E.E."/>
            <person name="Wilken S."/>
            <person name="Yung C.C.M."/>
            <person name="Limardo A.J."/>
            <person name="Morando M."/>
            <person name="Sudek L."/>
            <person name="Malmstrom R.R."/>
            <person name="Keeling P.J."/>
            <person name="Santoro A.E."/>
            <person name="Worden A.Z."/>
        </authorList>
    </citation>
    <scope>NUCLEOTIDE SEQUENCE [LARGE SCALE GENOMIC DNA]</scope>
    <source>
        <strain evidence="2 3">Comchoano-1</strain>
    </source>
</reference>
<gene>
    <name evidence="2" type="ORF">MMH89_04340</name>
</gene>
<dbReference type="InterPro" id="IPR013325">
    <property type="entry name" value="RNA_pol_sigma_r2"/>
</dbReference>
<protein>
    <recommendedName>
        <fullName evidence="1">RNA polymerase sigma-70 region 2 domain-containing protein</fullName>
    </recommendedName>
</protein>
<keyword evidence="3" id="KW-1185">Reference proteome</keyword>
<dbReference type="Gene3D" id="1.20.140.160">
    <property type="match status" value="1"/>
</dbReference>
<proteinExistence type="predicted"/>
<accession>A0ABY5DKX9</accession>
<organism evidence="2 3">
    <name type="scientific">Candidatus Comchoanobacter bicostacola</name>
    <dbReference type="NCBI Taxonomy" id="2919598"/>
    <lineage>
        <taxon>Bacteria</taxon>
        <taxon>Pseudomonadati</taxon>
        <taxon>Pseudomonadota</taxon>
        <taxon>Gammaproteobacteria</taxon>
        <taxon>Candidatus Comchoanobacterales</taxon>
        <taxon>Candidatus Comchoanobacteraceae</taxon>
        <taxon>Candidatus Comchoanobacter</taxon>
    </lineage>
</organism>
<evidence type="ECO:0000259" key="1">
    <source>
        <dbReference type="Pfam" id="PF04542"/>
    </source>
</evidence>
<dbReference type="InterPro" id="IPR013324">
    <property type="entry name" value="RNA_pol_sigma_r3/r4-like"/>
</dbReference>
<dbReference type="InterPro" id="IPR050239">
    <property type="entry name" value="Sigma-70_RNA_pol_init_factors"/>
</dbReference>
<dbReference type="Pfam" id="PF04542">
    <property type="entry name" value="Sigma70_r2"/>
    <property type="match status" value="1"/>
</dbReference>
<dbReference type="Proteomes" id="UP001055955">
    <property type="component" value="Chromosome"/>
</dbReference>
<feature type="domain" description="RNA polymerase sigma-70 region 2" evidence="1">
    <location>
        <begin position="104"/>
        <end position="164"/>
    </location>
</feature>
<dbReference type="Gene3D" id="1.20.120.1810">
    <property type="match status" value="1"/>
</dbReference>
<sequence>MEKDMEVYQYNSGQLAVAVCPESAFKLSNVNQAYGAIQPEVEQNTLAHAYAFVNYMFDRVRQSFFEFDLPFNAEVHGKLTKAQEYHLIHLAQQGDDQAAAILHENFSPLIISFAKDFIGRGVQFSVLIQAGCEGLQRAILGFDPEYDVRLVTHAYLWIRQSMTRCVKGEVDFIRVPDNKHKKFAIVCAKVQEGKSIEDIAELLNESVKTVKSLIRLIPRVESLDTAYTSEHDGYLHEQVAASTPSSEEHCLSEEKIELVKRFISDFDQQSQSLLVMRYGLEGREYNLQEIADTMTAASSKKWNKERVRVKIDALLLTLSRKAANHDKGTLNVQATRSDSLARVSLFSAPAKTPIITEDYSLESDSSMSRSKGC</sequence>
<name>A0ABY5DKX9_9GAMM</name>
<dbReference type="SUPFAM" id="SSF88946">
    <property type="entry name" value="Sigma2 domain of RNA polymerase sigma factors"/>
    <property type="match status" value="1"/>
</dbReference>
<dbReference type="RefSeq" id="WP_258568230.1">
    <property type="nucleotide sequence ID" value="NZ_CP092900.1"/>
</dbReference>
<dbReference type="SUPFAM" id="SSF88659">
    <property type="entry name" value="Sigma3 and sigma4 domains of RNA polymerase sigma factors"/>
    <property type="match status" value="1"/>
</dbReference>
<evidence type="ECO:0000313" key="3">
    <source>
        <dbReference type="Proteomes" id="UP001055955"/>
    </source>
</evidence>
<dbReference type="PANTHER" id="PTHR30603:SF47">
    <property type="entry name" value="RNA POLYMERASE SIGMA FACTOR SIGD, CHLOROPLASTIC"/>
    <property type="match status" value="1"/>
</dbReference>
<dbReference type="InterPro" id="IPR007627">
    <property type="entry name" value="RNA_pol_sigma70_r2"/>
</dbReference>
<evidence type="ECO:0000313" key="2">
    <source>
        <dbReference type="EMBL" id="UTC24447.1"/>
    </source>
</evidence>
<dbReference type="PANTHER" id="PTHR30603">
    <property type="entry name" value="RNA POLYMERASE SIGMA FACTOR RPO"/>
    <property type="match status" value="1"/>
</dbReference>
<dbReference type="EMBL" id="CP092900">
    <property type="protein sequence ID" value="UTC24447.1"/>
    <property type="molecule type" value="Genomic_DNA"/>
</dbReference>